<organism evidence="1 2">
    <name type="scientific">Gordonia phage ChisanaKitsune</name>
    <dbReference type="NCBI Taxonomy" id="2871538"/>
    <lineage>
        <taxon>Viruses</taxon>
        <taxon>Duplodnaviria</taxon>
        <taxon>Heunggongvirae</taxon>
        <taxon>Uroviricota</taxon>
        <taxon>Caudoviricetes</taxon>
        <taxon>Chidieberevirus</taxon>
        <taxon>Chidieberevirus chisanakitsune</taxon>
    </lineage>
</organism>
<protein>
    <submittedName>
        <fullName evidence="1">Uncharacterized protein</fullName>
    </submittedName>
</protein>
<evidence type="ECO:0000313" key="1">
    <source>
        <dbReference type="EMBL" id="QZE10777.1"/>
    </source>
</evidence>
<proteinExistence type="predicted"/>
<dbReference type="KEGG" id="vg:77951979"/>
<gene>
    <name evidence="1" type="primary">3</name>
    <name evidence="1" type="ORF">SEA_CHISANAKITSUNE_3</name>
</gene>
<sequence length="153" mass="16829">MTADHRVYAEHIGGDAKLLCRGSLKDCRTYIESMNTRIKKKELKPLGAGWSVKIAAIVEDGVMHTEYPYEVAGTPLVRQADAERMTAVMAAIDLNHPLVAAIAHEKAIGKVRALRRVREDVIKIMAGGVETIDEAVTQMYSGDNGDHSIWDDV</sequence>
<dbReference type="Proteomes" id="UP000827561">
    <property type="component" value="Segment"/>
</dbReference>
<reference evidence="1 2" key="1">
    <citation type="submission" date="2021-08" db="EMBL/GenBank/DDBJ databases">
        <authorList>
            <person name="Abebe M.A."/>
            <person name="Anderson J.Z."/>
            <person name="Burris R."/>
            <person name="Durrani M."/>
            <person name="Fetterly M.N."/>
            <person name="Fowler R.A."/>
            <person name="Friedman A."/>
            <person name="Khuong T.M."/>
            <person name="Konnor C.A."/>
            <person name="Madden B.G."/>
            <person name="Makula M.N."/>
            <person name="McTigue K."/>
            <person name="Morgan A.R."/>
            <person name="Qureshi S.I."/>
            <person name="Rainey M."/>
            <person name="Scherer A.E."/>
            <person name="Singer L."/>
            <person name="Thakar S.M."/>
            <person name="Truong P."/>
            <person name="Zaeean M.H."/>
            <person name="Balish M.F."/>
            <person name="Garlena R.A."/>
            <person name="Russell D.A."/>
            <person name="Jacobs-Sera D."/>
            <person name="Hatfull G.F."/>
        </authorList>
    </citation>
    <scope>NUCLEOTIDE SEQUENCE [LARGE SCALE GENOMIC DNA]</scope>
</reference>
<accession>A0AAE7XGW5</accession>
<name>A0AAE7XGW5_9CAUD</name>
<evidence type="ECO:0000313" key="2">
    <source>
        <dbReference type="Proteomes" id="UP000827561"/>
    </source>
</evidence>
<dbReference type="EMBL" id="MZ820089">
    <property type="protein sequence ID" value="QZE10777.1"/>
    <property type="molecule type" value="Genomic_DNA"/>
</dbReference>
<keyword evidence="2" id="KW-1185">Reference proteome</keyword>
<dbReference type="RefSeq" id="YP_010675650.1">
    <property type="nucleotide sequence ID" value="NC_071006.1"/>
</dbReference>
<dbReference type="GeneID" id="77951979"/>